<keyword evidence="8" id="KW-1185">Reference proteome</keyword>
<evidence type="ECO:0000256" key="4">
    <source>
        <dbReference type="ARBA" id="ARBA00023242"/>
    </source>
</evidence>
<dbReference type="PANTHER" id="PTHR31069:SF28">
    <property type="entry name" value="ZN(II)2CYS6 TRANSCRIPTION FACTOR (EUROFUNG)"/>
    <property type="match status" value="1"/>
</dbReference>
<dbReference type="PROSITE" id="PS50048">
    <property type="entry name" value="ZN2_CY6_FUNGAL_2"/>
    <property type="match status" value="1"/>
</dbReference>
<accession>A0A6A6WQ06</accession>
<dbReference type="GO" id="GO:0000981">
    <property type="term" value="F:DNA-binding transcription factor activity, RNA polymerase II-specific"/>
    <property type="evidence" value="ECO:0007669"/>
    <property type="project" value="InterPro"/>
</dbReference>
<feature type="region of interest" description="Disordered" evidence="5">
    <location>
        <begin position="236"/>
        <end position="259"/>
    </location>
</feature>
<dbReference type="OrthoDB" id="3431704at2759"/>
<evidence type="ECO:0000313" key="8">
    <source>
        <dbReference type="Proteomes" id="UP000799757"/>
    </source>
</evidence>
<dbReference type="CDD" id="cd00067">
    <property type="entry name" value="GAL4"/>
    <property type="match status" value="1"/>
</dbReference>
<sequence>MAMSSATTQAVEAQKPDDTANNAAAAPRKRRRRAPATGASEDCFACRKRNVKCDRRRPYCGPCIEMGKECSGYRTTLTWGVGVASRGKLRGLSLPIPKSPTNPSNTQTTTTRESKAQASKAAAAANPTAVAARQGPTKLQTRGSVDFGVHSPTSPTSPNLYSAPQEYQYLSATSPIPIPSPTTPMGFHMPGYGEHVDPFHPHSSKLRRPHYHRGPLQRLQTSLTVPYDDNGLSASSASLGTYSDSDFPSPGEYPGTPDDFPFSESSVPQYHSLIFHDQTPMSSMESFHYHEAPRRSLPMADDVSSSISSDQSVQDFAEMHSGHQSMGPPTFPDIFIEGEMSSSVNGLSHPGFSYLPTEGMSSHGSGPLSSNESALTTSIPQSLFTVTHLSPRMQYLLDYYDKFICPVIVAFDGPTNPYRMHVMHLAMRSEGLQNAIAALATNNMRMRGGTEGRRLSSQDLRLLPDHAFSQMTTKELREMHGEPSNEEKHYKANSIALLNMKLADPQGAQDDSVLATLLILCLFHVCDSGFTKFKTQLAGVQKLLSLRDRSVQSNFVGWIELFFTWFDVMTSTVNDRETEVQGDSLDMMNLTANLGALEHLAGCEGRLFKLIARLGRLNLLSQNRPVRESESTPRASPRSKHQKDFYSFNFDNIDGNGWRPAVHVHEPTSPMTTDDSRSAFWLEWQDIRNRLEEWEIDTSGELPANSYGAAPSLLALSPAQTALLHISESFRYAALLYTERLANPTPPSRAPNFQSLVAQGLFHISEVGITSCVNKFLLWPLFIIGTECVEAEHRAVVRQRCIEIQRESGFFNNLSGLEVLEKVWQEDDQRGSMHAQSQRQGFFGAQHQAFRWRRAMDRVDGEYIMI</sequence>
<keyword evidence="4" id="KW-0539">Nucleus</keyword>
<evidence type="ECO:0000256" key="2">
    <source>
        <dbReference type="ARBA" id="ARBA00023125"/>
    </source>
</evidence>
<dbReference type="EMBL" id="MU002534">
    <property type="protein sequence ID" value="KAF2786156.1"/>
    <property type="molecule type" value="Genomic_DNA"/>
</dbReference>
<evidence type="ECO:0000256" key="5">
    <source>
        <dbReference type="SAM" id="MobiDB-lite"/>
    </source>
</evidence>
<keyword evidence="1" id="KW-0805">Transcription regulation</keyword>
<evidence type="ECO:0000256" key="3">
    <source>
        <dbReference type="ARBA" id="ARBA00023163"/>
    </source>
</evidence>
<reference evidence="7" key="1">
    <citation type="journal article" date="2020" name="Stud. Mycol.">
        <title>101 Dothideomycetes genomes: a test case for predicting lifestyles and emergence of pathogens.</title>
        <authorList>
            <person name="Haridas S."/>
            <person name="Albert R."/>
            <person name="Binder M."/>
            <person name="Bloem J."/>
            <person name="Labutti K."/>
            <person name="Salamov A."/>
            <person name="Andreopoulos B."/>
            <person name="Baker S."/>
            <person name="Barry K."/>
            <person name="Bills G."/>
            <person name="Bluhm B."/>
            <person name="Cannon C."/>
            <person name="Castanera R."/>
            <person name="Culley D."/>
            <person name="Daum C."/>
            <person name="Ezra D."/>
            <person name="Gonzalez J."/>
            <person name="Henrissat B."/>
            <person name="Kuo A."/>
            <person name="Liang C."/>
            <person name="Lipzen A."/>
            <person name="Lutzoni F."/>
            <person name="Magnuson J."/>
            <person name="Mondo S."/>
            <person name="Nolan M."/>
            <person name="Ohm R."/>
            <person name="Pangilinan J."/>
            <person name="Park H.-J."/>
            <person name="Ramirez L."/>
            <person name="Alfaro M."/>
            <person name="Sun H."/>
            <person name="Tritt A."/>
            <person name="Yoshinaga Y."/>
            <person name="Zwiers L.-H."/>
            <person name="Turgeon B."/>
            <person name="Goodwin S."/>
            <person name="Spatafora J."/>
            <person name="Crous P."/>
            <person name="Grigoriev I."/>
        </authorList>
    </citation>
    <scope>NUCLEOTIDE SEQUENCE</scope>
    <source>
        <strain evidence="7">CBS 109.77</strain>
    </source>
</reference>
<dbReference type="PANTHER" id="PTHR31069">
    <property type="entry name" value="OLEATE-ACTIVATED TRANSCRIPTION FACTOR 1-RELATED"/>
    <property type="match status" value="1"/>
</dbReference>
<name>A0A6A6WQ06_9PLEO</name>
<feature type="compositionally biased region" description="Polar residues" evidence="5">
    <location>
        <begin position="151"/>
        <end position="162"/>
    </location>
</feature>
<feature type="region of interest" description="Disordered" evidence="5">
    <location>
        <begin position="1"/>
        <end position="39"/>
    </location>
</feature>
<feature type="compositionally biased region" description="Low complexity" evidence="5">
    <location>
        <begin position="99"/>
        <end position="132"/>
    </location>
</feature>
<dbReference type="Pfam" id="PF11951">
    <property type="entry name" value="Fungal_trans_2"/>
    <property type="match status" value="1"/>
</dbReference>
<evidence type="ECO:0000259" key="6">
    <source>
        <dbReference type="PROSITE" id="PS50048"/>
    </source>
</evidence>
<dbReference type="InterPro" id="IPR050675">
    <property type="entry name" value="OAF3"/>
</dbReference>
<dbReference type="Pfam" id="PF00172">
    <property type="entry name" value="Zn_clus"/>
    <property type="match status" value="1"/>
</dbReference>
<evidence type="ECO:0000313" key="7">
    <source>
        <dbReference type="EMBL" id="KAF2786156.1"/>
    </source>
</evidence>
<feature type="compositionally biased region" description="Polar residues" evidence="5">
    <location>
        <begin position="1"/>
        <end position="11"/>
    </location>
</feature>
<dbReference type="GO" id="GO:0008270">
    <property type="term" value="F:zinc ion binding"/>
    <property type="evidence" value="ECO:0007669"/>
    <property type="project" value="InterPro"/>
</dbReference>
<feature type="domain" description="Zn(2)-C6 fungal-type" evidence="6">
    <location>
        <begin position="42"/>
        <end position="71"/>
    </location>
</feature>
<protein>
    <recommendedName>
        <fullName evidence="6">Zn(2)-C6 fungal-type domain-containing protein</fullName>
    </recommendedName>
</protein>
<keyword evidence="3" id="KW-0804">Transcription</keyword>
<dbReference type="InterPro" id="IPR036864">
    <property type="entry name" value="Zn2-C6_fun-type_DNA-bd_sf"/>
</dbReference>
<evidence type="ECO:0000256" key="1">
    <source>
        <dbReference type="ARBA" id="ARBA00023015"/>
    </source>
</evidence>
<dbReference type="AlphaFoldDB" id="A0A6A6WQ06"/>
<dbReference type="Proteomes" id="UP000799757">
    <property type="component" value="Unassembled WGS sequence"/>
</dbReference>
<organism evidence="7 8">
    <name type="scientific">Melanomma pulvis-pyrius CBS 109.77</name>
    <dbReference type="NCBI Taxonomy" id="1314802"/>
    <lineage>
        <taxon>Eukaryota</taxon>
        <taxon>Fungi</taxon>
        <taxon>Dikarya</taxon>
        <taxon>Ascomycota</taxon>
        <taxon>Pezizomycotina</taxon>
        <taxon>Dothideomycetes</taxon>
        <taxon>Pleosporomycetidae</taxon>
        <taxon>Pleosporales</taxon>
        <taxon>Melanommataceae</taxon>
        <taxon>Melanomma</taxon>
    </lineage>
</organism>
<dbReference type="SMART" id="SM00066">
    <property type="entry name" value="GAL4"/>
    <property type="match status" value="1"/>
</dbReference>
<dbReference type="GO" id="GO:0003677">
    <property type="term" value="F:DNA binding"/>
    <property type="evidence" value="ECO:0007669"/>
    <property type="project" value="UniProtKB-KW"/>
</dbReference>
<feature type="compositionally biased region" description="Polar residues" evidence="5">
    <location>
        <begin position="236"/>
        <end position="246"/>
    </location>
</feature>
<proteinExistence type="predicted"/>
<dbReference type="Gene3D" id="4.10.240.10">
    <property type="entry name" value="Zn(2)-C6 fungal-type DNA-binding domain"/>
    <property type="match status" value="1"/>
</dbReference>
<dbReference type="SUPFAM" id="SSF57701">
    <property type="entry name" value="Zn2/Cys6 DNA-binding domain"/>
    <property type="match status" value="1"/>
</dbReference>
<gene>
    <name evidence="7" type="ORF">K505DRAFT_290189</name>
</gene>
<feature type="non-terminal residue" evidence="7">
    <location>
        <position position="866"/>
    </location>
</feature>
<keyword evidence="2" id="KW-0238">DNA-binding</keyword>
<feature type="region of interest" description="Disordered" evidence="5">
    <location>
        <begin position="91"/>
        <end position="162"/>
    </location>
</feature>
<dbReference type="InterPro" id="IPR001138">
    <property type="entry name" value="Zn2Cys6_DnaBD"/>
</dbReference>
<dbReference type="InterPro" id="IPR021858">
    <property type="entry name" value="Fun_TF"/>
</dbReference>